<dbReference type="GO" id="GO:0005886">
    <property type="term" value="C:plasma membrane"/>
    <property type="evidence" value="ECO:0007669"/>
    <property type="project" value="UniProtKB-SubCell"/>
</dbReference>
<dbReference type="InterPro" id="IPR027417">
    <property type="entry name" value="P-loop_NTPase"/>
</dbReference>
<dbReference type="Proteomes" id="UP000255543">
    <property type="component" value="Unassembled WGS sequence"/>
</dbReference>
<evidence type="ECO:0000256" key="5">
    <source>
        <dbReference type="ARBA" id="ARBA00022741"/>
    </source>
</evidence>
<dbReference type="InterPro" id="IPR050388">
    <property type="entry name" value="ABC_Ni/Peptide_Import"/>
</dbReference>
<reference evidence="9 10" key="1">
    <citation type="submission" date="2018-06" db="EMBL/GenBank/DDBJ databases">
        <authorList>
            <consortium name="Pathogen Informatics"/>
            <person name="Doyle S."/>
        </authorList>
    </citation>
    <scope>NUCLEOTIDE SEQUENCE [LARGE SCALE GENOMIC DNA]</scope>
    <source>
        <strain evidence="9 10">NCTC8179</strain>
    </source>
</reference>
<dbReference type="PANTHER" id="PTHR43297">
    <property type="entry name" value="OLIGOPEPTIDE TRANSPORT ATP-BINDING PROTEIN APPD"/>
    <property type="match status" value="1"/>
</dbReference>
<gene>
    <name evidence="9" type="primary">ddpD</name>
    <name evidence="9" type="ORF">NCTC8179_03530</name>
</gene>
<dbReference type="NCBIfam" id="TIGR01727">
    <property type="entry name" value="oligo_HPY"/>
    <property type="match status" value="1"/>
</dbReference>
<evidence type="ECO:0000256" key="1">
    <source>
        <dbReference type="ARBA" id="ARBA00004417"/>
    </source>
</evidence>
<name>A0A377A0R4_ECOLX</name>
<dbReference type="Gene3D" id="3.40.50.300">
    <property type="entry name" value="P-loop containing nucleotide triphosphate hydrolases"/>
    <property type="match status" value="1"/>
</dbReference>
<evidence type="ECO:0000256" key="4">
    <source>
        <dbReference type="ARBA" id="ARBA00022475"/>
    </source>
</evidence>
<feature type="domain" description="ABC transporter" evidence="8">
    <location>
        <begin position="19"/>
        <end position="272"/>
    </location>
</feature>
<dbReference type="PANTHER" id="PTHR43297:SF7">
    <property type="entry name" value="D,D-DIPEPTIDE TRANSPORT ATP-BINDING PROTEIN DDPD-RELATED"/>
    <property type="match status" value="1"/>
</dbReference>
<dbReference type="SUPFAM" id="SSF52540">
    <property type="entry name" value="P-loop containing nucleoside triphosphate hydrolases"/>
    <property type="match status" value="1"/>
</dbReference>
<dbReference type="GO" id="GO:0005524">
    <property type="term" value="F:ATP binding"/>
    <property type="evidence" value="ECO:0007669"/>
    <property type="project" value="UniProtKB-KW"/>
</dbReference>
<dbReference type="SMART" id="SM00382">
    <property type="entry name" value="AAA"/>
    <property type="match status" value="1"/>
</dbReference>
<comment type="similarity">
    <text evidence="2">Belongs to the ABC transporter superfamily.</text>
</comment>
<dbReference type="GO" id="GO:0015833">
    <property type="term" value="P:peptide transport"/>
    <property type="evidence" value="ECO:0007669"/>
    <property type="project" value="InterPro"/>
</dbReference>
<keyword evidence="4" id="KW-1003">Cell membrane</keyword>
<dbReference type="InterPro" id="IPR003439">
    <property type="entry name" value="ABC_transporter-like_ATP-bd"/>
</dbReference>
<dbReference type="PROSITE" id="PS50893">
    <property type="entry name" value="ABC_TRANSPORTER_2"/>
    <property type="match status" value="1"/>
</dbReference>
<proteinExistence type="inferred from homology"/>
<keyword evidence="3" id="KW-0813">Transport</keyword>
<dbReference type="InterPro" id="IPR013563">
    <property type="entry name" value="Oligopep_ABC_C"/>
</dbReference>
<organism evidence="9 10">
    <name type="scientific">Escherichia coli</name>
    <dbReference type="NCBI Taxonomy" id="562"/>
    <lineage>
        <taxon>Bacteria</taxon>
        <taxon>Pseudomonadati</taxon>
        <taxon>Pseudomonadota</taxon>
        <taxon>Gammaproteobacteria</taxon>
        <taxon>Enterobacterales</taxon>
        <taxon>Enterobacteriaceae</taxon>
        <taxon>Escherichia</taxon>
    </lineage>
</organism>
<dbReference type="PROSITE" id="PS00211">
    <property type="entry name" value="ABC_TRANSPORTER_1"/>
    <property type="match status" value="1"/>
</dbReference>
<evidence type="ECO:0000259" key="8">
    <source>
        <dbReference type="PROSITE" id="PS50893"/>
    </source>
</evidence>
<dbReference type="Pfam" id="PF00005">
    <property type="entry name" value="ABC_tran"/>
    <property type="match status" value="1"/>
</dbReference>
<dbReference type="GO" id="GO:0016887">
    <property type="term" value="F:ATP hydrolysis activity"/>
    <property type="evidence" value="ECO:0007669"/>
    <property type="project" value="InterPro"/>
</dbReference>
<dbReference type="CDD" id="cd03257">
    <property type="entry name" value="ABC_NikE_OppD_transporters"/>
    <property type="match status" value="1"/>
</dbReference>
<keyword evidence="7" id="KW-0472">Membrane</keyword>
<protein>
    <submittedName>
        <fullName evidence="9">D-ala-D-ala transporter subunit DdpD</fullName>
        <ecNumber evidence="9">3.6.3.-</ecNumber>
    </submittedName>
</protein>
<dbReference type="FunFam" id="3.40.50.300:FF:000016">
    <property type="entry name" value="Oligopeptide ABC transporter ATP-binding component"/>
    <property type="match status" value="1"/>
</dbReference>
<comment type="subcellular location">
    <subcellularLocation>
        <location evidence="1">Cell inner membrane</location>
        <topology evidence="1">Peripheral membrane protein</topology>
    </subcellularLocation>
</comment>
<evidence type="ECO:0000256" key="6">
    <source>
        <dbReference type="ARBA" id="ARBA00022840"/>
    </source>
</evidence>
<dbReference type="AlphaFoldDB" id="A0A377A0R4"/>
<dbReference type="EC" id="3.6.3.-" evidence="9"/>
<evidence type="ECO:0000313" key="9">
    <source>
        <dbReference type="EMBL" id="STK87206.1"/>
    </source>
</evidence>
<evidence type="ECO:0000313" key="10">
    <source>
        <dbReference type="Proteomes" id="UP000255543"/>
    </source>
</evidence>
<dbReference type="EMBL" id="UGEB01000001">
    <property type="protein sequence ID" value="STK87206.1"/>
    <property type="molecule type" value="Genomic_DNA"/>
</dbReference>
<dbReference type="InterPro" id="IPR017871">
    <property type="entry name" value="ABC_transporter-like_CS"/>
</dbReference>
<sequence length="343" mass="37755">MVFAICLTRKQEESSHDPTRSGHSTAAFEFPGFNGDVHALNNVSLQINRGEIVGLVGESGSGKSVTAMLIMRLLQTGSYCVHRGQISLLGDDVLNAREKQLRQWRGARVAMIFQEPMTALNPTRRIGLQMMDVIRHHQPISRREARAKAIALLEEMQIPDAVEVMSRYPFELSGGMRQRVMIALAFSCEPQLIIADEPTTALDVTLQLQLLRLLKHKARASGTAVLFISHDMVVVSQLCDSVYVMYAGSVIESGVTADIIHHPRHPYTIGLLQCAPEHGVPRQPLPAIPGTVPNLTHLPEGCAFRDRCYAAGAQCENVPALTACGDNNQRCACWYPQQEVISV</sequence>
<dbReference type="InterPro" id="IPR003593">
    <property type="entry name" value="AAA+_ATPase"/>
</dbReference>
<accession>A0A377A0R4</accession>
<evidence type="ECO:0000256" key="3">
    <source>
        <dbReference type="ARBA" id="ARBA00022448"/>
    </source>
</evidence>
<evidence type="ECO:0000256" key="2">
    <source>
        <dbReference type="ARBA" id="ARBA00005417"/>
    </source>
</evidence>
<dbReference type="GO" id="GO:0055085">
    <property type="term" value="P:transmembrane transport"/>
    <property type="evidence" value="ECO:0007669"/>
    <property type="project" value="UniProtKB-ARBA"/>
</dbReference>
<evidence type="ECO:0000256" key="7">
    <source>
        <dbReference type="ARBA" id="ARBA00023136"/>
    </source>
</evidence>
<keyword evidence="5" id="KW-0547">Nucleotide-binding</keyword>
<dbReference type="Pfam" id="PF08352">
    <property type="entry name" value="oligo_HPY"/>
    <property type="match status" value="1"/>
</dbReference>
<keyword evidence="9" id="KW-0378">Hydrolase</keyword>
<keyword evidence="6" id="KW-0067">ATP-binding</keyword>